<accession>A0ABN6RLN4</accession>
<feature type="transmembrane region" description="Helical" evidence="2">
    <location>
        <begin position="223"/>
        <end position="240"/>
    </location>
</feature>
<feature type="transmembrane region" description="Helical" evidence="2">
    <location>
        <begin position="162"/>
        <end position="183"/>
    </location>
</feature>
<protein>
    <recommendedName>
        <fullName evidence="5">Low temperature requirement protein A</fullName>
    </recommendedName>
</protein>
<feature type="transmembrane region" description="Helical" evidence="2">
    <location>
        <begin position="189"/>
        <end position="211"/>
    </location>
</feature>
<keyword evidence="2" id="KW-1133">Transmembrane helix</keyword>
<feature type="transmembrane region" description="Helical" evidence="2">
    <location>
        <begin position="74"/>
        <end position="95"/>
    </location>
</feature>
<evidence type="ECO:0000256" key="2">
    <source>
        <dbReference type="SAM" id="Phobius"/>
    </source>
</evidence>
<feature type="transmembrane region" description="Helical" evidence="2">
    <location>
        <begin position="252"/>
        <end position="270"/>
    </location>
</feature>
<dbReference type="Pfam" id="PF06772">
    <property type="entry name" value="LtrA"/>
    <property type="match status" value="1"/>
</dbReference>
<keyword evidence="4" id="KW-1185">Reference proteome</keyword>
<feature type="transmembrane region" description="Helical" evidence="2">
    <location>
        <begin position="291"/>
        <end position="314"/>
    </location>
</feature>
<evidence type="ECO:0000313" key="4">
    <source>
        <dbReference type="Proteomes" id="UP001064971"/>
    </source>
</evidence>
<sequence>MDRIPGSTNELGDETAPGTWRRPDRPLFEPPRLRTGEQGERQTTWMELFFDLVFVVAVDQVARRLEGGVMGSAVLGFLVLAVPVWWAWVGYVYYVDRFGTDDLSDRLITLVQMGLALMLALRAQDALGPGAAGFALAYGAFRLVLALGYAHAARAAPEARAPASHFALGYGLAALLWLVSALVPAPARFWLWGAAFLVDIGTPLVLAGWNVRFPPNTGHLQERFGNFTLIVLGESTVGVVEGLRQQTQGPAVGIAALALLLAFALWWVYFETSDGAAVQAVRKGRTTPYNTWLYAHLPFTVGIGAGAMGVMHAIREAAQPALPDPSRWLLAGATALCFAALAVINWSYLASGSRWNGPQVGWNLLAAGLALGIAAFAGGLPALGVMGLLTAASLLPVGLDLGRRARRQGG</sequence>
<dbReference type="RefSeq" id="WP_264777633.1">
    <property type="nucleotide sequence ID" value="NZ_AP026561.1"/>
</dbReference>
<reference evidence="3" key="1">
    <citation type="submission" date="2022-07" db="EMBL/GenBank/DDBJ databases">
        <title>Complete Genome Sequence of the Radioresistant Bacterium Deinococcus aetherius ST0316, Isolated from the Air Dust collected in Lower Stratosphere above Japan.</title>
        <authorList>
            <person name="Satoh K."/>
            <person name="Hagiwara K."/>
            <person name="Katsumata K."/>
            <person name="Kubo A."/>
            <person name="Yokobori S."/>
            <person name="Yamagishi A."/>
            <person name="Oono Y."/>
            <person name="Narumi I."/>
        </authorList>
    </citation>
    <scope>NUCLEOTIDE SEQUENCE</scope>
    <source>
        <strain evidence="3">ST0316</strain>
        <plasmid evidence="3">pDAETH-1</plasmid>
    </source>
</reference>
<proteinExistence type="predicted"/>
<geneLocation type="plasmid" evidence="3 4">
    <name>pDAETH-1</name>
</geneLocation>
<dbReference type="PANTHER" id="PTHR36840">
    <property type="entry name" value="BLL5714 PROTEIN"/>
    <property type="match status" value="1"/>
</dbReference>
<feature type="transmembrane region" description="Helical" evidence="2">
    <location>
        <begin position="360"/>
        <end position="377"/>
    </location>
</feature>
<dbReference type="Proteomes" id="UP001064971">
    <property type="component" value="Plasmid pDAETH-1"/>
</dbReference>
<keyword evidence="2" id="KW-0472">Membrane</keyword>
<feature type="compositionally biased region" description="Basic and acidic residues" evidence="1">
    <location>
        <begin position="21"/>
        <end position="39"/>
    </location>
</feature>
<name>A0ABN6RLN4_9DEIO</name>
<organism evidence="3 4">
    <name type="scientific">Deinococcus aetherius</name>
    <dbReference type="NCBI Taxonomy" id="200252"/>
    <lineage>
        <taxon>Bacteria</taxon>
        <taxon>Thermotogati</taxon>
        <taxon>Deinococcota</taxon>
        <taxon>Deinococci</taxon>
        <taxon>Deinococcales</taxon>
        <taxon>Deinococcaceae</taxon>
        <taxon>Deinococcus</taxon>
    </lineage>
</organism>
<keyword evidence="3" id="KW-0614">Plasmid</keyword>
<feature type="transmembrane region" description="Helical" evidence="2">
    <location>
        <begin position="130"/>
        <end position="150"/>
    </location>
</feature>
<dbReference type="EMBL" id="AP026561">
    <property type="protein sequence ID" value="BDP43789.1"/>
    <property type="molecule type" value="Genomic_DNA"/>
</dbReference>
<dbReference type="PANTHER" id="PTHR36840:SF1">
    <property type="entry name" value="BLL5714 PROTEIN"/>
    <property type="match status" value="1"/>
</dbReference>
<evidence type="ECO:0000313" key="3">
    <source>
        <dbReference type="EMBL" id="BDP43789.1"/>
    </source>
</evidence>
<evidence type="ECO:0000256" key="1">
    <source>
        <dbReference type="SAM" id="MobiDB-lite"/>
    </source>
</evidence>
<feature type="region of interest" description="Disordered" evidence="1">
    <location>
        <begin position="1"/>
        <end position="39"/>
    </location>
</feature>
<feature type="compositionally biased region" description="Polar residues" evidence="1">
    <location>
        <begin position="1"/>
        <end position="10"/>
    </location>
</feature>
<feature type="transmembrane region" description="Helical" evidence="2">
    <location>
        <begin position="326"/>
        <end position="348"/>
    </location>
</feature>
<gene>
    <name evidence="3" type="ORF">DAETH_37580</name>
</gene>
<keyword evidence="2" id="KW-0812">Transmembrane</keyword>
<dbReference type="InterPro" id="IPR010640">
    <property type="entry name" value="Low_temperature_requirement_A"/>
</dbReference>
<evidence type="ECO:0008006" key="5">
    <source>
        <dbReference type="Google" id="ProtNLM"/>
    </source>
</evidence>